<dbReference type="Proteomes" id="UP001221757">
    <property type="component" value="Unassembled WGS sequence"/>
</dbReference>
<gene>
    <name evidence="1" type="ORF">B0H17DRAFT_1135083</name>
</gene>
<protein>
    <submittedName>
        <fullName evidence="1">Uncharacterized protein</fullName>
    </submittedName>
</protein>
<name>A0AAD7DEH3_MYCRO</name>
<keyword evidence="2" id="KW-1185">Reference proteome</keyword>
<evidence type="ECO:0000313" key="1">
    <source>
        <dbReference type="EMBL" id="KAJ7689272.1"/>
    </source>
</evidence>
<dbReference type="AlphaFoldDB" id="A0AAD7DEH3"/>
<reference evidence="1" key="1">
    <citation type="submission" date="2023-03" db="EMBL/GenBank/DDBJ databases">
        <title>Massive genome expansion in bonnet fungi (Mycena s.s.) driven by repeated elements and novel gene families across ecological guilds.</title>
        <authorList>
            <consortium name="Lawrence Berkeley National Laboratory"/>
            <person name="Harder C.B."/>
            <person name="Miyauchi S."/>
            <person name="Viragh M."/>
            <person name="Kuo A."/>
            <person name="Thoen E."/>
            <person name="Andreopoulos B."/>
            <person name="Lu D."/>
            <person name="Skrede I."/>
            <person name="Drula E."/>
            <person name="Henrissat B."/>
            <person name="Morin E."/>
            <person name="Kohler A."/>
            <person name="Barry K."/>
            <person name="LaButti K."/>
            <person name="Morin E."/>
            <person name="Salamov A."/>
            <person name="Lipzen A."/>
            <person name="Mereny Z."/>
            <person name="Hegedus B."/>
            <person name="Baldrian P."/>
            <person name="Stursova M."/>
            <person name="Weitz H."/>
            <person name="Taylor A."/>
            <person name="Grigoriev I.V."/>
            <person name="Nagy L.G."/>
            <person name="Martin F."/>
            <person name="Kauserud H."/>
        </authorList>
    </citation>
    <scope>NUCLEOTIDE SEQUENCE</scope>
    <source>
        <strain evidence="1">CBHHK067</strain>
    </source>
</reference>
<evidence type="ECO:0000313" key="2">
    <source>
        <dbReference type="Proteomes" id="UP001221757"/>
    </source>
</evidence>
<proteinExistence type="predicted"/>
<sequence length="128" mass="14869">MLTWSSSKNFKVEVMDLATRQWDASRKFMKFERQLRPFRYPEIREHVLKIAIYEYIPDADVVAARSIVAARTGEKILKLESSPITKISPHREYRRSDANVRTVIYGDPKTRWDNLGTMVRIPNPSGAS</sequence>
<accession>A0AAD7DEH3</accession>
<organism evidence="1 2">
    <name type="scientific">Mycena rosella</name>
    <name type="common">Pink bonnet</name>
    <name type="synonym">Agaricus rosellus</name>
    <dbReference type="NCBI Taxonomy" id="1033263"/>
    <lineage>
        <taxon>Eukaryota</taxon>
        <taxon>Fungi</taxon>
        <taxon>Dikarya</taxon>
        <taxon>Basidiomycota</taxon>
        <taxon>Agaricomycotina</taxon>
        <taxon>Agaricomycetes</taxon>
        <taxon>Agaricomycetidae</taxon>
        <taxon>Agaricales</taxon>
        <taxon>Marasmiineae</taxon>
        <taxon>Mycenaceae</taxon>
        <taxon>Mycena</taxon>
    </lineage>
</organism>
<comment type="caution">
    <text evidence="1">The sequence shown here is derived from an EMBL/GenBank/DDBJ whole genome shotgun (WGS) entry which is preliminary data.</text>
</comment>
<dbReference type="EMBL" id="JARKIE010000073">
    <property type="protein sequence ID" value="KAJ7689272.1"/>
    <property type="molecule type" value="Genomic_DNA"/>
</dbReference>